<reference evidence="2 3" key="1">
    <citation type="submission" date="2016-07" db="EMBL/GenBank/DDBJ databases">
        <title>Pervasive Adenine N6-methylation of Active Genes in Fungi.</title>
        <authorList>
            <consortium name="DOE Joint Genome Institute"/>
            <person name="Mondo S.J."/>
            <person name="Dannebaum R.O."/>
            <person name="Kuo R.C."/>
            <person name="Labutti K."/>
            <person name="Haridas S."/>
            <person name="Kuo A."/>
            <person name="Salamov A."/>
            <person name="Ahrendt S.R."/>
            <person name="Lipzen A."/>
            <person name="Sullivan W."/>
            <person name="Andreopoulos W.B."/>
            <person name="Clum A."/>
            <person name="Lindquist E."/>
            <person name="Daum C."/>
            <person name="Ramamoorthy G.K."/>
            <person name="Gryganskyi A."/>
            <person name="Culley D."/>
            <person name="Magnuson J.K."/>
            <person name="James T.Y."/>
            <person name="O'Malley M.A."/>
            <person name="Stajich J.E."/>
            <person name="Spatafora J.W."/>
            <person name="Visel A."/>
            <person name="Grigoriev I.V."/>
        </authorList>
    </citation>
    <scope>NUCLEOTIDE SEQUENCE [LARGE SCALE GENOMIC DNA]</scope>
    <source>
        <strain evidence="2 3">NRRL 2496</strain>
    </source>
</reference>
<dbReference type="AlphaFoldDB" id="A0A1X2HK79"/>
<comment type="caution">
    <text evidence="2">The sequence shown here is derived from an EMBL/GenBank/DDBJ whole genome shotgun (WGS) entry which is preliminary data.</text>
</comment>
<dbReference type="InParanoid" id="A0A1X2HK79"/>
<feature type="compositionally biased region" description="Basic and acidic residues" evidence="1">
    <location>
        <begin position="85"/>
        <end position="98"/>
    </location>
</feature>
<dbReference type="Proteomes" id="UP000242180">
    <property type="component" value="Unassembled WGS sequence"/>
</dbReference>
<sequence length="133" mass="13638">MDPRTAEEGSKSLADKETEDTAAASGSSANKAESAPQQAPQPSSSPTPTPAAAPAPTGGEAAAADDASSEKKAGQGANAAPVKQEGGDKVVEINEEKPSSFPPLNDIPVETLYDHDKYNLSTMDPTDVFQILQ</sequence>
<accession>A0A1X2HK79</accession>
<feature type="compositionally biased region" description="Low complexity" evidence="1">
    <location>
        <begin position="54"/>
        <end position="66"/>
    </location>
</feature>
<proteinExistence type="predicted"/>
<feature type="compositionally biased region" description="Pro residues" evidence="1">
    <location>
        <begin position="43"/>
        <end position="53"/>
    </location>
</feature>
<gene>
    <name evidence="2" type="ORF">BCR43DRAFT_489312</name>
</gene>
<feature type="region of interest" description="Disordered" evidence="1">
    <location>
        <begin position="1"/>
        <end position="108"/>
    </location>
</feature>
<feature type="compositionally biased region" description="Low complexity" evidence="1">
    <location>
        <begin position="31"/>
        <end position="42"/>
    </location>
</feature>
<name>A0A1X2HK79_SYNRA</name>
<dbReference type="EMBL" id="MCGN01000003">
    <property type="protein sequence ID" value="ORY99458.1"/>
    <property type="molecule type" value="Genomic_DNA"/>
</dbReference>
<organism evidence="2 3">
    <name type="scientific">Syncephalastrum racemosum</name>
    <name type="common">Filamentous fungus</name>
    <dbReference type="NCBI Taxonomy" id="13706"/>
    <lineage>
        <taxon>Eukaryota</taxon>
        <taxon>Fungi</taxon>
        <taxon>Fungi incertae sedis</taxon>
        <taxon>Mucoromycota</taxon>
        <taxon>Mucoromycotina</taxon>
        <taxon>Mucoromycetes</taxon>
        <taxon>Mucorales</taxon>
        <taxon>Syncephalastraceae</taxon>
        <taxon>Syncephalastrum</taxon>
    </lineage>
</organism>
<feature type="compositionally biased region" description="Basic and acidic residues" evidence="1">
    <location>
        <begin position="1"/>
        <end position="16"/>
    </location>
</feature>
<evidence type="ECO:0000313" key="2">
    <source>
        <dbReference type="EMBL" id="ORY99458.1"/>
    </source>
</evidence>
<keyword evidence="3" id="KW-1185">Reference proteome</keyword>
<protein>
    <submittedName>
        <fullName evidence="2">Uncharacterized protein</fullName>
    </submittedName>
</protein>
<evidence type="ECO:0000313" key="3">
    <source>
        <dbReference type="Proteomes" id="UP000242180"/>
    </source>
</evidence>
<evidence type="ECO:0000256" key="1">
    <source>
        <dbReference type="SAM" id="MobiDB-lite"/>
    </source>
</evidence>